<dbReference type="Pfam" id="PF13635">
    <property type="entry name" value="DUF4143"/>
    <property type="match status" value="1"/>
</dbReference>
<protein>
    <recommendedName>
        <fullName evidence="1">AAA+ ATPase domain-containing protein</fullName>
    </recommendedName>
</protein>
<feature type="non-terminal residue" evidence="2">
    <location>
        <position position="436"/>
    </location>
</feature>
<evidence type="ECO:0000313" key="3">
    <source>
        <dbReference type="Proteomes" id="UP000231081"/>
    </source>
</evidence>
<dbReference type="Proteomes" id="UP000231081">
    <property type="component" value="Unassembled WGS sequence"/>
</dbReference>
<dbReference type="CDD" id="cd00009">
    <property type="entry name" value="AAA"/>
    <property type="match status" value="1"/>
</dbReference>
<reference evidence="2 3" key="1">
    <citation type="submission" date="2017-09" db="EMBL/GenBank/DDBJ databases">
        <title>Depth-based differentiation of microbial function through sediment-hosted aquifers and enrichment of novel symbionts in the deep terrestrial subsurface.</title>
        <authorList>
            <person name="Probst A.J."/>
            <person name="Ladd B."/>
            <person name="Jarett J.K."/>
            <person name="Geller-Mcgrath D.E."/>
            <person name="Sieber C.M."/>
            <person name="Emerson J.B."/>
            <person name="Anantharaman K."/>
            <person name="Thomas B.C."/>
            <person name="Malmstrom R."/>
            <person name="Stieglmeier M."/>
            <person name="Klingl A."/>
            <person name="Woyke T."/>
            <person name="Ryan C.M."/>
            <person name="Banfield J.F."/>
        </authorList>
    </citation>
    <scope>NUCLEOTIDE SEQUENCE [LARGE SCALE GENOMIC DNA]</scope>
    <source>
        <strain evidence="2">CG23_combo_of_CG06-09_8_20_14_all_47_9</strain>
    </source>
</reference>
<evidence type="ECO:0000259" key="1">
    <source>
        <dbReference type="SMART" id="SM00382"/>
    </source>
</evidence>
<dbReference type="InterPro" id="IPR027417">
    <property type="entry name" value="P-loop_NTPase"/>
</dbReference>
<feature type="domain" description="AAA+ ATPase" evidence="1">
    <location>
        <begin position="18"/>
        <end position="139"/>
    </location>
</feature>
<dbReference type="InterPro" id="IPR003593">
    <property type="entry name" value="AAA+_ATPase"/>
</dbReference>
<accession>A0A2H0B2F3</accession>
<dbReference type="SMART" id="SM00382">
    <property type="entry name" value="AAA"/>
    <property type="match status" value="1"/>
</dbReference>
<dbReference type="AlphaFoldDB" id="A0A2H0B2F3"/>
<dbReference type="EMBL" id="PCSQ01000127">
    <property type="protein sequence ID" value="PIP51829.1"/>
    <property type="molecule type" value="Genomic_DNA"/>
</dbReference>
<dbReference type="PANTHER" id="PTHR33295:SF7">
    <property type="entry name" value="ATPASE"/>
    <property type="match status" value="1"/>
</dbReference>
<dbReference type="InterPro" id="IPR041682">
    <property type="entry name" value="AAA_14"/>
</dbReference>
<organism evidence="2 3">
    <name type="scientific">Candidatus Beckwithbacteria bacterium CG23_combo_of_CG06-09_8_20_14_all_47_9</name>
    <dbReference type="NCBI Taxonomy" id="1974498"/>
    <lineage>
        <taxon>Bacteria</taxon>
        <taxon>Candidatus Beckwithiibacteriota</taxon>
    </lineage>
</organism>
<dbReference type="PANTHER" id="PTHR33295">
    <property type="entry name" value="ATPASE"/>
    <property type="match status" value="1"/>
</dbReference>
<name>A0A2H0B2F3_9BACT</name>
<evidence type="ECO:0000313" key="2">
    <source>
        <dbReference type="EMBL" id="PIP51829.1"/>
    </source>
</evidence>
<dbReference type="InterPro" id="IPR025420">
    <property type="entry name" value="DUF4143"/>
</dbReference>
<proteinExistence type="predicted"/>
<gene>
    <name evidence="2" type="ORF">COX09_04965</name>
</gene>
<dbReference type="Pfam" id="PF13173">
    <property type="entry name" value="AAA_14"/>
    <property type="match status" value="1"/>
</dbReference>
<dbReference type="Gene3D" id="3.40.50.300">
    <property type="entry name" value="P-loop containing nucleotide triphosphate hydrolases"/>
    <property type="match status" value="1"/>
</dbReference>
<comment type="caution">
    <text evidence="2">The sequence shown here is derived from an EMBL/GenBank/DDBJ whole genome shotgun (WGS) entry which is preliminary data.</text>
</comment>
<dbReference type="SUPFAM" id="SSF52540">
    <property type="entry name" value="P-loop containing nucleoside triphosphate hydrolases"/>
    <property type="match status" value="1"/>
</dbReference>
<sequence length="436" mass="49601">MFKRNLEKELIDWKKNPAAKPLILRGARQVGKTSLVRKFAGEQFEEIVEINLEKKDIRQMFTGVLSLADFYQRAEILLGRRIIAGKNLLFLDEIQALPELLSLLRFFAEERPDQKVIAAGSLLEAKITGDWSVPVGRVEYAYLYPLTFFEYLEAVGQGKLRSYLAGVGLGESVSGNSSIRDHFRRYLIVGGMPEAVAGFAKNNSLIPVQAVHNRLLTAFGEDIGKYAREAERKYLELVMETAPKLAGGLYKYENFGGSAYRGREIAGAINLLENVRLLREVPAVNSVILPLNYKYKRPKKMIWLDTGMVNFSNKMQADFLQGECRGRVMEQFTGQTLIAGGGRRPFELGYWARNRDEGSAEVDFCFQFRDKLVGLEVKSGTIRGMKSLFSLIKLAKGRVIPVRTSWDDLKMETYHYNGKTYRIVSLPFYLLERWEE</sequence>